<evidence type="ECO:0008006" key="3">
    <source>
        <dbReference type="Google" id="ProtNLM"/>
    </source>
</evidence>
<accession>A0A8H6VZX5</accession>
<protein>
    <recommendedName>
        <fullName evidence="3">F-box domain-containing protein</fullName>
    </recommendedName>
</protein>
<dbReference type="InterPro" id="IPR032675">
    <property type="entry name" value="LRR_dom_sf"/>
</dbReference>
<evidence type="ECO:0000313" key="2">
    <source>
        <dbReference type="Proteomes" id="UP000613580"/>
    </source>
</evidence>
<keyword evidence="2" id="KW-1185">Reference proteome</keyword>
<organism evidence="1 2">
    <name type="scientific">Mycena chlorophos</name>
    <name type="common">Agaric fungus</name>
    <name type="synonym">Agaricus chlorophos</name>
    <dbReference type="NCBI Taxonomy" id="658473"/>
    <lineage>
        <taxon>Eukaryota</taxon>
        <taxon>Fungi</taxon>
        <taxon>Dikarya</taxon>
        <taxon>Basidiomycota</taxon>
        <taxon>Agaricomycotina</taxon>
        <taxon>Agaricomycetes</taxon>
        <taxon>Agaricomycetidae</taxon>
        <taxon>Agaricales</taxon>
        <taxon>Marasmiineae</taxon>
        <taxon>Mycenaceae</taxon>
        <taxon>Mycena</taxon>
    </lineage>
</organism>
<dbReference type="OrthoDB" id="2269034at2759"/>
<dbReference type="EMBL" id="JACAZE010000013">
    <property type="protein sequence ID" value="KAF7300404.1"/>
    <property type="molecule type" value="Genomic_DNA"/>
</dbReference>
<dbReference type="SUPFAM" id="SSF52047">
    <property type="entry name" value="RNI-like"/>
    <property type="match status" value="1"/>
</dbReference>
<name>A0A8H6VZX5_MYCCL</name>
<dbReference type="AlphaFoldDB" id="A0A8H6VZX5"/>
<evidence type="ECO:0000313" key="1">
    <source>
        <dbReference type="EMBL" id="KAF7300404.1"/>
    </source>
</evidence>
<comment type="caution">
    <text evidence="1">The sequence shown here is derived from an EMBL/GenBank/DDBJ whole genome shotgun (WGS) entry which is preliminary data.</text>
</comment>
<reference evidence="1" key="1">
    <citation type="submission" date="2020-05" db="EMBL/GenBank/DDBJ databases">
        <title>Mycena genomes resolve the evolution of fungal bioluminescence.</title>
        <authorList>
            <person name="Tsai I.J."/>
        </authorList>
    </citation>
    <scope>NUCLEOTIDE SEQUENCE</scope>
    <source>
        <strain evidence="1">110903Hualien_Pintung</strain>
    </source>
</reference>
<sequence length="456" mass="50965">MDLEWPDLWTELCESDDDEPTQKSDSNCVARIFTLPYDIICEIFLALLDEEAPWRLRSRSAPLLLTRICTNWRRTVLATPALWARLEIRLHPPAKHRLLPDDFSRWITCICPSPREIRFIGWATGREGEHMLAILRAHAPSLKWLSLRVGTLDPRFLKDEVHLPALEYLDLGRIRSVRSQPAGTGPHRLSAFQGLPALREASICSGPYALAMPYGQLEAITCEGLGLFPCLAVISHAPNLRRLDLLAIDSGGDPPTFPPHFPSTHENITHLTLSSSPSDLLSLIPNLRFPALFSLSITATEGYTPSISTFVINAAASLHELEFRTLLGSTPSLTPECLRPLTHLTSLSLHGLTAPTTLALLHHLDLRLHPGPTFLPALYELCIKQPTMVLDDAVVLALRSRYEATPDMSVVFVWQHAPRPAPRYREEKIDWVGLKELFLDGMDLELIDAVFEPVVA</sequence>
<dbReference type="Gene3D" id="3.80.10.10">
    <property type="entry name" value="Ribonuclease Inhibitor"/>
    <property type="match status" value="1"/>
</dbReference>
<proteinExistence type="predicted"/>
<dbReference type="Proteomes" id="UP000613580">
    <property type="component" value="Unassembled WGS sequence"/>
</dbReference>
<gene>
    <name evidence="1" type="ORF">HMN09_00924100</name>
</gene>